<feature type="compositionally biased region" description="Basic and acidic residues" evidence="1">
    <location>
        <begin position="365"/>
        <end position="399"/>
    </location>
</feature>
<dbReference type="Pfam" id="PF22763">
    <property type="entry name" value="NrS1-1_pol-like_HBD"/>
    <property type="match status" value="1"/>
</dbReference>
<proteinExistence type="predicted"/>
<accession>A0A830GEQ8</accession>
<name>A0A830GEQ8_9EURY</name>
<evidence type="ECO:0000256" key="1">
    <source>
        <dbReference type="SAM" id="MobiDB-lite"/>
    </source>
</evidence>
<gene>
    <name evidence="3" type="ORF">GCM10009021_30560</name>
</gene>
<reference evidence="3 4" key="1">
    <citation type="journal article" date="2019" name="Int. J. Syst. Evol. Microbiol.">
        <title>The Global Catalogue of Microorganisms (GCM) 10K type strain sequencing project: providing services to taxonomists for standard genome sequencing and annotation.</title>
        <authorList>
            <consortium name="The Broad Institute Genomics Platform"/>
            <consortium name="The Broad Institute Genome Sequencing Center for Infectious Disease"/>
            <person name="Wu L."/>
            <person name="Ma J."/>
        </authorList>
    </citation>
    <scope>NUCLEOTIDE SEQUENCE [LARGE SCALE GENOMIC DNA]</scope>
    <source>
        <strain evidence="3 4">JCM 16331</strain>
    </source>
</reference>
<dbReference type="OrthoDB" id="238910at2157"/>
<feature type="region of interest" description="Disordered" evidence="1">
    <location>
        <begin position="308"/>
        <end position="338"/>
    </location>
</feature>
<organism evidence="3 4">
    <name type="scientific">Halarchaeum nitratireducens</name>
    <dbReference type="NCBI Taxonomy" id="489913"/>
    <lineage>
        <taxon>Archaea</taxon>
        <taxon>Methanobacteriati</taxon>
        <taxon>Methanobacteriota</taxon>
        <taxon>Stenosarchaea group</taxon>
        <taxon>Halobacteria</taxon>
        <taxon>Halobacteriales</taxon>
        <taxon>Halobacteriaceae</taxon>
    </lineage>
</organism>
<dbReference type="EMBL" id="BMOQ01000011">
    <property type="protein sequence ID" value="GGN26211.1"/>
    <property type="molecule type" value="Genomic_DNA"/>
</dbReference>
<dbReference type="InterPro" id="IPR054468">
    <property type="entry name" value="NrSPol-like_HBD"/>
</dbReference>
<dbReference type="AlphaFoldDB" id="A0A830GEQ8"/>
<evidence type="ECO:0000313" key="4">
    <source>
        <dbReference type="Proteomes" id="UP000608850"/>
    </source>
</evidence>
<comment type="caution">
    <text evidence="3">The sequence shown here is derived from an EMBL/GenBank/DDBJ whole genome shotgun (WGS) entry which is preliminary data.</text>
</comment>
<feature type="region of interest" description="Disordered" evidence="1">
    <location>
        <begin position="365"/>
        <end position="425"/>
    </location>
</feature>
<feature type="region of interest" description="Disordered" evidence="1">
    <location>
        <begin position="180"/>
        <end position="208"/>
    </location>
</feature>
<protein>
    <recommendedName>
        <fullName evidence="2">NrS-1 polymerase-like HBD domain-containing protein</fullName>
    </recommendedName>
</protein>
<feature type="region of interest" description="Disordered" evidence="1">
    <location>
        <begin position="27"/>
        <end position="52"/>
    </location>
</feature>
<evidence type="ECO:0000313" key="3">
    <source>
        <dbReference type="EMBL" id="GGN26211.1"/>
    </source>
</evidence>
<sequence>MSEPIIDEPEAIPEALREREQWVCWREEERDGKPTKIPVTPGSGEFASSTESDTWCEFETALEYTETEHADGVGFVFTDDDPIVGVDLDDCRDPETGDVDDAARDIIDRLDSYTEVSPSGTGYHVLIKGELPEGRNRRGSVELYDTARFFTVTGDHVERTPNRVARRQDALTAIHREYVQDTERATASESEQRDGTDDQSTATDTVDADVNVDLEDEELLEKARNASNGEKFERLWNGDTGGYDSHSEADMALCCLLAFWTGGDRTQMDHLFRESGLLREKWDEVHYADGSTYGEKTIERAITSTSEFYEPDAGDDTADAHDPATDSSSDCDTDDSERNRAYLVEKNRLLTERVDELEATLAEKNERIDTLEAEVERLTEELASRDRESGDPQDAHSDDAGEGDNESETVSVWGRAKGLFGSSSE</sequence>
<keyword evidence="4" id="KW-1185">Reference proteome</keyword>
<feature type="compositionally biased region" description="Basic and acidic residues" evidence="1">
    <location>
        <begin position="180"/>
        <end position="196"/>
    </location>
</feature>
<dbReference type="Proteomes" id="UP000608850">
    <property type="component" value="Unassembled WGS sequence"/>
</dbReference>
<evidence type="ECO:0000259" key="2">
    <source>
        <dbReference type="Pfam" id="PF22763"/>
    </source>
</evidence>
<dbReference type="RefSeq" id="WP_188880066.1">
    <property type="nucleotide sequence ID" value="NZ_BMOQ01000011.1"/>
</dbReference>
<feature type="domain" description="NrS-1 polymerase-like HBD" evidence="2">
    <location>
        <begin position="246"/>
        <end position="311"/>
    </location>
</feature>